<accession>A0A6J7GIC4</accession>
<sequence length="33" mass="3381">MVLIATVGLNQPAAPLVSIALPTNVVFAEFQVG</sequence>
<proteinExistence type="predicted"/>
<gene>
    <name evidence="1" type="ORF">UFOPK3495_01289</name>
</gene>
<name>A0A6J7GIC4_9ZZZZ</name>
<organism evidence="1">
    <name type="scientific">freshwater metagenome</name>
    <dbReference type="NCBI Taxonomy" id="449393"/>
    <lineage>
        <taxon>unclassified sequences</taxon>
        <taxon>metagenomes</taxon>
        <taxon>ecological metagenomes</taxon>
    </lineage>
</organism>
<dbReference type="AlphaFoldDB" id="A0A6J7GIC4"/>
<evidence type="ECO:0000313" key="1">
    <source>
        <dbReference type="EMBL" id="CAB4906388.1"/>
    </source>
</evidence>
<dbReference type="EMBL" id="CAFBMC010000081">
    <property type="protein sequence ID" value="CAB4906388.1"/>
    <property type="molecule type" value="Genomic_DNA"/>
</dbReference>
<protein>
    <submittedName>
        <fullName evidence="1">Unannotated protein</fullName>
    </submittedName>
</protein>
<reference evidence="1" key="1">
    <citation type="submission" date="2020-05" db="EMBL/GenBank/DDBJ databases">
        <authorList>
            <person name="Chiriac C."/>
            <person name="Salcher M."/>
            <person name="Ghai R."/>
            <person name="Kavagutti S V."/>
        </authorList>
    </citation>
    <scope>NUCLEOTIDE SEQUENCE</scope>
</reference>